<dbReference type="InterPro" id="IPR006380">
    <property type="entry name" value="SPP-like_dom"/>
</dbReference>
<dbReference type="Proteomes" id="UP000053555">
    <property type="component" value="Unassembled WGS sequence"/>
</dbReference>
<keyword evidence="9" id="KW-0812">Transmembrane</keyword>
<evidence type="ECO:0000256" key="7">
    <source>
        <dbReference type="ARBA" id="ARBA00022676"/>
    </source>
</evidence>
<dbReference type="CDD" id="cd03800">
    <property type="entry name" value="GT4_sucrose_synthase"/>
    <property type="match status" value="1"/>
</dbReference>
<dbReference type="UniPathway" id="UPA00371">
    <property type="reaction ID" value="UER00545"/>
</dbReference>
<keyword evidence="13" id="KW-0472">Membrane</keyword>
<feature type="domain" description="SUN" evidence="18">
    <location>
        <begin position="223"/>
        <end position="387"/>
    </location>
</feature>
<dbReference type="GO" id="GO:0005789">
    <property type="term" value="C:endoplasmic reticulum membrane"/>
    <property type="evidence" value="ECO:0007669"/>
    <property type="project" value="UniProtKB-SubCell"/>
</dbReference>
<evidence type="ECO:0000256" key="6">
    <source>
        <dbReference type="ARBA" id="ARBA00012536"/>
    </source>
</evidence>
<gene>
    <name evidence="19" type="ORF">glysoja_033242</name>
</gene>
<dbReference type="Pfam" id="PF05116">
    <property type="entry name" value="S6PP"/>
    <property type="match status" value="1"/>
</dbReference>
<dbReference type="InterPro" id="IPR001296">
    <property type="entry name" value="Glyco_trans_1"/>
</dbReference>
<keyword evidence="10" id="KW-0256">Endoplasmic reticulum</keyword>
<evidence type="ECO:0000313" key="19">
    <source>
        <dbReference type="EMBL" id="KHN20554.1"/>
    </source>
</evidence>
<keyword evidence="7 19" id="KW-0328">Glycosyltransferase</keyword>
<dbReference type="NCBIfam" id="TIGR02468">
    <property type="entry name" value="sucrsPsyn_pln"/>
    <property type="match status" value="1"/>
</dbReference>
<accession>A0A0B2QK06</accession>
<proteinExistence type="inferred from homology"/>
<evidence type="ECO:0000256" key="16">
    <source>
        <dbReference type="ARBA" id="ARBA00054046"/>
    </source>
</evidence>
<dbReference type="InterPro" id="IPR008979">
    <property type="entry name" value="Galactose-bd-like_sf"/>
</dbReference>
<dbReference type="Pfam" id="PF00534">
    <property type="entry name" value="Glycos_transf_1"/>
    <property type="match status" value="1"/>
</dbReference>
<dbReference type="Pfam" id="PF07738">
    <property type="entry name" value="Sad1_UNC"/>
    <property type="match status" value="1"/>
</dbReference>
<organism evidence="19">
    <name type="scientific">Glycine soja</name>
    <name type="common">Wild soybean</name>
    <dbReference type="NCBI Taxonomy" id="3848"/>
    <lineage>
        <taxon>Eukaryota</taxon>
        <taxon>Viridiplantae</taxon>
        <taxon>Streptophyta</taxon>
        <taxon>Embryophyta</taxon>
        <taxon>Tracheophyta</taxon>
        <taxon>Spermatophyta</taxon>
        <taxon>Magnoliopsida</taxon>
        <taxon>eudicotyledons</taxon>
        <taxon>Gunneridae</taxon>
        <taxon>Pentapetalae</taxon>
        <taxon>rosids</taxon>
        <taxon>fabids</taxon>
        <taxon>Fabales</taxon>
        <taxon>Fabaceae</taxon>
        <taxon>Papilionoideae</taxon>
        <taxon>50 kb inversion clade</taxon>
        <taxon>NPAAA clade</taxon>
        <taxon>indigoferoid/millettioid clade</taxon>
        <taxon>Phaseoleae</taxon>
        <taxon>Glycine</taxon>
        <taxon>Glycine subgen. Soja</taxon>
    </lineage>
</organism>
<evidence type="ECO:0000256" key="1">
    <source>
        <dbReference type="ARBA" id="ARBA00004232"/>
    </source>
</evidence>
<evidence type="ECO:0000256" key="17">
    <source>
        <dbReference type="SAM" id="MobiDB-lite"/>
    </source>
</evidence>
<dbReference type="InterPro" id="IPR044161">
    <property type="entry name" value="SPS"/>
</dbReference>
<dbReference type="PROSITE" id="PS51469">
    <property type="entry name" value="SUN"/>
    <property type="match status" value="1"/>
</dbReference>
<dbReference type="GO" id="GO:0005986">
    <property type="term" value="P:sucrose biosynthetic process"/>
    <property type="evidence" value="ECO:0007669"/>
    <property type="project" value="UniProtKB-UniPathway"/>
</dbReference>
<dbReference type="Gene3D" id="2.60.120.260">
    <property type="entry name" value="Galactose-binding domain-like"/>
    <property type="match status" value="1"/>
</dbReference>
<dbReference type="GO" id="GO:0046524">
    <property type="term" value="F:sucrose-phosphate synthase activity"/>
    <property type="evidence" value="ECO:0007669"/>
    <property type="project" value="UniProtKB-EC"/>
</dbReference>
<keyword evidence="8 19" id="KW-0808">Transferase</keyword>
<dbReference type="SUPFAM" id="SSF49785">
    <property type="entry name" value="Galactose-binding domain-like"/>
    <property type="match status" value="1"/>
</dbReference>
<evidence type="ECO:0000256" key="14">
    <source>
        <dbReference type="ARBA" id="ARBA00023242"/>
    </source>
</evidence>
<evidence type="ECO:0000256" key="5">
    <source>
        <dbReference type="ARBA" id="ARBA00011774"/>
    </source>
</evidence>
<dbReference type="FunFam" id="2.60.120.260:FF:000062">
    <property type="entry name" value="Galactose-binding protein isoform 3"/>
    <property type="match status" value="1"/>
</dbReference>
<evidence type="ECO:0000256" key="10">
    <source>
        <dbReference type="ARBA" id="ARBA00022824"/>
    </source>
</evidence>
<evidence type="ECO:0000259" key="18">
    <source>
        <dbReference type="PROSITE" id="PS51469"/>
    </source>
</evidence>
<keyword evidence="12" id="KW-0175">Coiled coil</keyword>
<comment type="catalytic activity">
    <reaction evidence="15">
        <text>beta-D-fructose 6-phosphate + UDP-alpha-D-glucose = sucrose 6(F)-phosphate + UDP + H(+)</text>
        <dbReference type="Rhea" id="RHEA:22172"/>
        <dbReference type="ChEBI" id="CHEBI:15378"/>
        <dbReference type="ChEBI" id="CHEBI:57634"/>
        <dbReference type="ChEBI" id="CHEBI:57723"/>
        <dbReference type="ChEBI" id="CHEBI:58223"/>
        <dbReference type="ChEBI" id="CHEBI:58885"/>
        <dbReference type="EC" id="2.4.1.14"/>
    </reaction>
</comment>
<dbReference type="PANTHER" id="PTHR46039">
    <property type="entry name" value="SUCROSE-PHOSPHATE SYNTHASE 3-RELATED"/>
    <property type="match status" value="1"/>
</dbReference>
<feature type="region of interest" description="Disordered" evidence="17">
    <location>
        <begin position="587"/>
        <end position="612"/>
    </location>
</feature>
<comment type="similarity">
    <text evidence="4">Belongs to the glycosyltransferase 1 family.</text>
</comment>
<dbReference type="InterPro" id="IPR000368">
    <property type="entry name" value="Sucrose_synth_GT-B1"/>
</dbReference>
<evidence type="ECO:0000256" key="11">
    <source>
        <dbReference type="ARBA" id="ARBA00022989"/>
    </source>
</evidence>
<dbReference type="GO" id="GO:0031965">
    <property type="term" value="C:nuclear membrane"/>
    <property type="evidence" value="ECO:0007669"/>
    <property type="project" value="UniProtKB-SubCell"/>
</dbReference>
<keyword evidence="14" id="KW-0539">Nucleus</keyword>
<evidence type="ECO:0000256" key="9">
    <source>
        <dbReference type="ARBA" id="ARBA00022692"/>
    </source>
</evidence>
<dbReference type="Gene3D" id="3.90.1070.10">
    <property type="match status" value="1"/>
</dbReference>
<dbReference type="CDD" id="cd16419">
    <property type="entry name" value="HAD_SPS"/>
    <property type="match status" value="1"/>
</dbReference>
<protein>
    <recommendedName>
        <fullName evidence="6">sucrose-phosphate synthase</fullName>
        <ecNumber evidence="6">2.4.1.14</ecNumber>
    </recommendedName>
</protein>
<comment type="function">
    <text evidence="16">Encodes a member of the mid-SUN subfamily of SUN-domain proteins that is localized to both the nuclear envelope and the ER. It is involved in early seed development and nuclear morphology. [TAIR].</text>
</comment>
<comment type="subunit">
    <text evidence="5">Homodimer or homotetramer.</text>
</comment>
<name>A0A0B2QK06_GLYSO</name>
<dbReference type="Gene3D" id="3.40.50.2000">
    <property type="entry name" value="Glycogen Phosphorylase B"/>
    <property type="match status" value="2"/>
</dbReference>
<comment type="subcellular location">
    <subcellularLocation>
        <location evidence="2">Endoplasmic reticulum membrane</location>
        <topology evidence="2">Multi-pass membrane protein</topology>
    </subcellularLocation>
    <subcellularLocation>
        <location evidence="1">Nucleus membrane</location>
        <topology evidence="1">Multi-pass membrane protein</topology>
    </subcellularLocation>
</comment>
<dbReference type="EMBL" id="KN658421">
    <property type="protein sequence ID" value="KHN20554.1"/>
    <property type="molecule type" value="Genomic_DNA"/>
</dbReference>
<dbReference type="InterPro" id="IPR012919">
    <property type="entry name" value="SUN_dom"/>
</dbReference>
<dbReference type="InterPro" id="IPR012819">
    <property type="entry name" value="SPS_pln"/>
</dbReference>
<dbReference type="EC" id="2.4.1.14" evidence="6"/>
<keyword evidence="11" id="KW-1133">Transmembrane helix</keyword>
<sequence>MVVLGALLRIELFIFYWGVAVNWVDVQCRDHGKLFWKEGLYRRLQVGGTMSICIKFLCRWFLFCGVWSSSSAYGQAMAMVMEMDTQPCFMIERRSLPIEIYHESREVPVGVSNWNEDEHRQCKNSNSADEYLTKETDDVYIPSETFCSDGAKTDGLIGESLSSGESINRVETGYKENYISPDTEEHEVERSKSAAKHQNDVQKYNHLSQAMPLGLDEFKSRAIGSKIKSGTNPSGSVIHRLEPGGAEYNYASASKGAKVLASNKEARGASDILSRNKDKYLRNPCSSEEKFVVIELSEETLVKTIEIANFEHHSSNFKEFELYGSLVYPTDAWIFLGNFTASNVKQAQRFVLEEQKWMRYIKLNLQSHYGSEFYCTLSIVEVYGVDAIERMLEDLIYAQDKPFASGEGNGEKRVASPLSNAAKADNVRPNTITGINSDPASEISSENQEAIIVKRNVPDPVEEIRQQVGRMPGDTVLKILMQKARYLDLNLSVLEQYMEDLNSRYINIFKEYSKDMGEKDLLLEKIKEEISRFLERQDVMVTARRNTRERSNRLENMCWRIWHLTRKKKQIAWDDAQRLARKRLDREQGRNDAANDLSELSEGEKEKADANANANALEPFKDNNISRITSEMQLWSEEDDNSRNLYVVLISVHGLVRGENMELGRDSDTGGQVKYVVELARALANTKGIYRVDLLTRQIASPVEVDSGYGEPIEMLSCPSDGSDCGGAYIIRLPCGPRDRYIPKESLWPHLPEFVDGALGHIVNMARVLGEQVNGGKPTWPYVIHGHYADAGEVAAHLSGALNVPMVLTGHSLGRNKFEQLLKQGRLSREAINATYKIMRRIEAEELGVDAAEMVVTSTRQEIEEQWGLYDGFDLKLERKLRVRRRRGVSCLGRRTPRMVVIPPGMDFSYVTTQDSVEGEGDLNSFIGSDRAQSKRNLPPIWSEIMRFFTNPHKPTILALSRPDPKKNVTTLLKAFGECQALRKLANLTLILGNRDDIEEMSSSSSTVLTMVLKLIDKYDLYGQVAYPKHHKQSEVPEIYRLAAKTKGVFINPALVEPFGLTLIEAAAYGLPVVATKNGGPVDILKALNNGLLIDPHDHKSIEEALLKLVADKNLWLECRKNGLKNIHRFSWPEHCRNYLSHVENRHSTSRLEITPMTEESISDSLRDVEDISFRFSTEGDSKQNGEMDTAARQKQIIEAIMCRVSSTGKSNASYFPGRRQRLVVVGADCYDSDGNIAEEDFQAVIMNVMKSVRPGIRSGKVGVVLLTGLSFQETTKALNSFQVNIEEFDAVVCNSGSEMYYPWKDLMADADYEAHVEYAWPGENIRSTITRLAKVDDGEENDIIEYASACSSRCYSYSVKPGAMIRKIDELRQRLRMRGLRCNLVYTHAGLRLNVIPLFASRKQALRYLSVKWGIDLSKVVVFVGEKGDTDYEELVAGIQKTLVLKGAVEYGSERLLRSEDSYKREDVFSQDSPNIIYAEKSYEDCDISAILEHLKVS</sequence>
<evidence type="ECO:0000256" key="8">
    <source>
        <dbReference type="ARBA" id="ARBA00022679"/>
    </source>
</evidence>
<dbReference type="InterPro" id="IPR023214">
    <property type="entry name" value="HAD_sf"/>
</dbReference>
<evidence type="ECO:0000256" key="2">
    <source>
        <dbReference type="ARBA" id="ARBA00004477"/>
    </source>
</evidence>
<dbReference type="Gene3D" id="3.40.50.1000">
    <property type="entry name" value="HAD superfamily/HAD-like"/>
    <property type="match status" value="1"/>
</dbReference>
<evidence type="ECO:0000256" key="13">
    <source>
        <dbReference type="ARBA" id="ARBA00023136"/>
    </source>
</evidence>
<evidence type="ECO:0000256" key="15">
    <source>
        <dbReference type="ARBA" id="ARBA00047471"/>
    </source>
</evidence>
<evidence type="ECO:0000256" key="3">
    <source>
        <dbReference type="ARBA" id="ARBA00005027"/>
    </source>
</evidence>
<evidence type="ECO:0000256" key="4">
    <source>
        <dbReference type="ARBA" id="ARBA00006530"/>
    </source>
</evidence>
<evidence type="ECO:0000256" key="12">
    <source>
        <dbReference type="ARBA" id="ARBA00023054"/>
    </source>
</evidence>
<dbReference type="Pfam" id="PF00862">
    <property type="entry name" value="GT-B_Sucrose_synth"/>
    <property type="match status" value="1"/>
</dbReference>
<dbReference type="PANTHER" id="PTHR46039:SF1">
    <property type="entry name" value="SUCROSE-PHOSPHATE SYNTHASE 4"/>
    <property type="match status" value="1"/>
</dbReference>
<dbReference type="SUPFAM" id="SSF53756">
    <property type="entry name" value="UDP-Glycosyltransferase/glycogen phosphorylase"/>
    <property type="match status" value="1"/>
</dbReference>
<reference evidence="19" key="1">
    <citation type="submission" date="2014-07" db="EMBL/GenBank/DDBJ databases">
        <title>Identification of a novel salt tolerance gene in wild soybean by whole-genome sequencing.</title>
        <authorList>
            <person name="Lam H.-M."/>
            <person name="Qi X."/>
            <person name="Li M.-W."/>
            <person name="Liu X."/>
            <person name="Xie M."/>
            <person name="Ni M."/>
            <person name="Xu X."/>
        </authorList>
    </citation>
    <scope>NUCLEOTIDE SEQUENCE [LARGE SCALE GENOMIC DNA]</scope>
    <source>
        <tissue evidence="19">Root</tissue>
    </source>
</reference>
<dbReference type="InterPro" id="IPR035659">
    <property type="entry name" value="SPS_C"/>
</dbReference>
<comment type="pathway">
    <text evidence="3">Glycan biosynthesis; sucrose biosynthesis; sucrose from D-fructose 6-phosphate and UDP-alpha-D-glucose: step 1/2.</text>
</comment>